<dbReference type="Proteomes" id="UP000309848">
    <property type="component" value="Unassembled WGS sequence"/>
</dbReference>
<keyword evidence="2" id="KW-0472">Membrane</keyword>
<dbReference type="OrthoDB" id="7596982at2"/>
<feature type="transmembrane region" description="Helical" evidence="2">
    <location>
        <begin position="7"/>
        <end position="24"/>
    </location>
</feature>
<keyword evidence="2" id="KW-1133">Transmembrane helix</keyword>
<organism evidence="3 4">
    <name type="scientific">Sphingomonas naasensis</name>
    <dbReference type="NCBI Taxonomy" id="1344951"/>
    <lineage>
        <taxon>Bacteria</taxon>
        <taxon>Pseudomonadati</taxon>
        <taxon>Pseudomonadota</taxon>
        <taxon>Alphaproteobacteria</taxon>
        <taxon>Sphingomonadales</taxon>
        <taxon>Sphingomonadaceae</taxon>
        <taxon>Sphingomonas</taxon>
    </lineage>
</organism>
<accession>A0A4S1WQW0</accession>
<dbReference type="RefSeq" id="WP_135981852.1">
    <property type="nucleotide sequence ID" value="NZ_JAASQM010000001.1"/>
</dbReference>
<gene>
    <name evidence="3" type="ORF">E5A74_00730</name>
</gene>
<sequence>MTFRDPRFVIAYTVILGFAAAYVHSPDDTMKGALIAAFAGAWGYYLGSSSSSNTVREQVGKALDIAAANSAPPPPDVVLKPGETAKAEE</sequence>
<evidence type="ECO:0000256" key="2">
    <source>
        <dbReference type="SAM" id="Phobius"/>
    </source>
</evidence>
<dbReference type="AlphaFoldDB" id="A0A4S1WQW0"/>
<comment type="caution">
    <text evidence="3">The sequence shown here is derived from an EMBL/GenBank/DDBJ whole genome shotgun (WGS) entry which is preliminary data.</text>
</comment>
<feature type="transmembrane region" description="Helical" evidence="2">
    <location>
        <begin position="30"/>
        <end position="47"/>
    </location>
</feature>
<name>A0A4S1WQW0_9SPHN</name>
<evidence type="ECO:0000256" key="1">
    <source>
        <dbReference type="SAM" id="MobiDB-lite"/>
    </source>
</evidence>
<reference evidence="3 4" key="1">
    <citation type="submission" date="2019-04" db="EMBL/GenBank/DDBJ databases">
        <title>Sphingomonas psychrotolerans sp. nov., isolated from soil in the Tianshan Mountains, Xinjiang, China.</title>
        <authorList>
            <person name="Luo Y."/>
            <person name="Sheng H."/>
        </authorList>
    </citation>
    <scope>NUCLEOTIDE SEQUENCE [LARGE SCALE GENOMIC DNA]</scope>
    <source>
        <strain evidence="3 4">KIS18-15</strain>
    </source>
</reference>
<keyword evidence="2" id="KW-0812">Transmembrane</keyword>
<keyword evidence="4" id="KW-1185">Reference proteome</keyword>
<protein>
    <submittedName>
        <fullName evidence="3">Uncharacterized protein</fullName>
    </submittedName>
</protein>
<evidence type="ECO:0000313" key="4">
    <source>
        <dbReference type="Proteomes" id="UP000309848"/>
    </source>
</evidence>
<dbReference type="EMBL" id="SRXU01000001">
    <property type="protein sequence ID" value="TGX45741.1"/>
    <property type="molecule type" value="Genomic_DNA"/>
</dbReference>
<feature type="region of interest" description="Disordered" evidence="1">
    <location>
        <begin position="69"/>
        <end position="89"/>
    </location>
</feature>
<evidence type="ECO:0000313" key="3">
    <source>
        <dbReference type="EMBL" id="TGX45741.1"/>
    </source>
</evidence>
<proteinExistence type="predicted"/>